<dbReference type="AlphaFoldDB" id="A0A1M5KCR9"/>
<evidence type="ECO:0000313" key="2">
    <source>
        <dbReference type="EMBL" id="SHG50430.1"/>
    </source>
</evidence>
<gene>
    <name evidence="2" type="ORF">SAMN04488044_0929</name>
</gene>
<reference evidence="3" key="1">
    <citation type="submission" date="2016-11" db="EMBL/GenBank/DDBJ databases">
        <authorList>
            <person name="Varghese N."/>
            <person name="Submissions S."/>
        </authorList>
    </citation>
    <scope>NUCLEOTIDE SEQUENCE [LARGE SCALE GENOMIC DNA]</scope>
    <source>
        <strain evidence="3">DSM 28223</strain>
    </source>
</reference>
<evidence type="ECO:0000256" key="1">
    <source>
        <dbReference type="ARBA" id="ARBA00023002"/>
    </source>
</evidence>
<name>A0A1M5KCR9_9RHOB</name>
<accession>A0A1M5KCR9</accession>
<dbReference type="Proteomes" id="UP000184211">
    <property type="component" value="Unassembled WGS sequence"/>
</dbReference>
<proteinExistence type="predicted"/>
<dbReference type="GO" id="GO:0016491">
    <property type="term" value="F:oxidoreductase activity"/>
    <property type="evidence" value="ECO:0007669"/>
    <property type="project" value="UniProtKB-KW"/>
</dbReference>
<dbReference type="SUPFAM" id="SSF51735">
    <property type="entry name" value="NAD(P)-binding Rossmann-fold domains"/>
    <property type="match status" value="1"/>
</dbReference>
<sequence>MQDMSGKTVLITGPTNGIGRATAVNLAKAGANLHLLCRNAAKARTLQEDLRKVNPEIEVEVLLCDLGDFASVRQAASAFEAKGLALDVLINNAGILNTKHVVRPDGIEEMFAVNHLGHFLLTHLLMPALLRAPAARVVVVASGAYLMCKTLRLDDLAWAKGFRPLKAYGHSKLANILFMRALAKRLEGSAITVNALHPGEVTTGLGRQNGWWVSALHRLASPFFRNPNQGAATSLYLAMSPDVEGLSGEYFDDCKVEVTKPWGADMNMAEDLWTASEALVGGVPSLFNSKAEVPK</sequence>
<dbReference type="STRING" id="870908.SAMN04488044_0929"/>
<protein>
    <submittedName>
        <fullName evidence="2">Short-chain dehydrogenase</fullName>
    </submittedName>
</protein>
<dbReference type="PANTHER" id="PTHR43157:SF31">
    <property type="entry name" value="PHOSPHATIDYLINOSITOL-GLYCAN BIOSYNTHESIS CLASS F PROTEIN"/>
    <property type="match status" value="1"/>
</dbReference>
<dbReference type="Gene3D" id="3.40.50.720">
    <property type="entry name" value="NAD(P)-binding Rossmann-like Domain"/>
    <property type="match status" value="1"/>
</dbReference>
<dbReference type="PRINTS" id="PR00081">
    <property type="entry name" value="GDHRDH"/>
</dbReference>
<dbReference type="CDD" id="cd05327">
    <property type="entry name" value="retinol-DH_like_SDR_c_like"/>
    <property type="match status" value="1"/>
</dbReference>
<evidence type="ECO:0000313" key="3">
    <source>
        <dbReference type="Proteomes" id="UP000184211"/>
    </source>
</evidence>
<keyword evidence="3" id="KW-1185">Reference proteome</keyword>
<dbReference type="OrthoDB" id="9785826at2"/>
<dbReference type="PANTHER" id="PTHR43157">
    <property type="entry name" value="PHOSPHATIDYLINOSITOL-GLYCAN BIOSYNTHESIS CLASS F PROTEIN-RELATED"/>
    <property type="match status" value="1"/>
</dbReference>
<organism evidence="2 3">
    <name type="scientific">Cognatishimia maritima</name>
    <dbReference type="NCBI Taxonomy" id="870908"/>
    <lineage>
        <taxon>Bacteria</taxon>
        <taxon>Pseudomonadati</taxon>
        <taxon>Pseudomonadota</taxon>
        <taxon>Alphaproteobacteria</taxon>
        <taxon>Rhodobacterales</taxon>
        <taxon>Paracoccaceae</taxon>
        <taxon>Cognatishimia</taxon>
    </lineage>
</organism>
<keyword evidence="1" id="KW-0560">Oxidoreductase</keyword>
<dbReference type="InterPro" id="IPR036291">
    <property type="entry name" value="NAD(P)-bd_dom_sf"/>
</dbReference>
<dbReference type="InterPro" id="IPR002347">
    <property type="entry name" value="SDR_fam"/>
</dbReference>
<dbReference type="Pfam" id="PF00106">
    <property type="entry name" value="adh_short"/>
    <property type="match status" value="1"/>
</dbReference>
<dbReference type="EMBL" id="FQWM01000001">
    <property type="protein sequence ID" value="SHG50430.1"/>
    <property type="molecule type" value="Genomic_DNA"/>
</dbReference>
<dbReference type="RefSeq" id="WP_072791105.1">
    <property type="nucleotide sequence ID" value="NZ_FQWM01000001.1"/>
</dbReference>